<evidence type="ECO:0000256" key="1">
    <source>
        <dbReference type="SAM" id="MobiDB-lite"/>
    </source>
</evidence>
<sequence length="222" mass="22634">MNYPHGPYGQGFGGQPGQPQQPGYTQPPGYPQQPGYPPPPSYPQQAAYPPGYPGGLPGPYGPVPTPPASPSGVTGIIAGVLAGLGGLANVFGGLGMAFGLAVIVGESPDTSGSGWSGLIAITMLNIVAGLLLLIGTVLLFLRKMAGRWLVAAGCSVSIVSALISLALPATIEDYEYQSTGSDLVALIFPIATLVLVLVPPTGAWIRAKENPVAPQFYPPYPG</sequence>
<feature type="region of interest" description="Disordered" evidence="1">
    <location>
        <begin position="1"/>
        <end position="48"/>
    </location>
</feature>
<feature type="transmembrane region" description="Helical" evidence="2">
    <location>
        <begin position="115"/>
        <end position="141"/>
    </location>
</feature>
<feature type="transmembrane region" description="Helical" evidence="2">
    <location>
        <begin position="76"/>
        <end position="103"/>
    </location>
</feature>
<name>A0A0H5RTJ3_9MYCO</name>
<dbReference type="AlphaFoldDB" id="A0A0H5RTJ3"/>
<dbReference type="SUPFAM" id="SSF81995">
    <property type="entry name" value="beta-sandwich domain of Sec23/24"/>
    <property type="match status" value="1"/>
</dbReference>
<reference evidence="4" key="1">
    <citation type="submission" date="2015-07" db="EMBL/GenBank/DDBJ databases">
        <authorList>
            <person name="Urmite Genomes"/>
        </authorList>
    </citation>
    <scope>NUCLEOTIDE SEQUENCE [LARGE SCALE GENOMIC DNA]</scope>
    <source>
        <strain evidence="4">type strain: ATCC 49404</strain>
    </source>
</reference>
<organism evidence="3 4">
    <name type="scientific">Mycolicibacterium neworleansense</name>
    <dbReference type="NCBI Taxonomy" id="146018"/>
    <lineage>
        <taxon>Bacteria</taxon>
        <taxon>Bacillati</taxon>
        <taxon>Actinomycetota</taxon>
        <taxon>Actinomycetes</taxon>
        <taxon>Mycobacteriales</taxon>
        <taxon>Mycobacteriaceae</taxon>
        <taxon>Mycolicibacterium</taxon>
    </lineage>
</organism>
<keyword evidence="4" id="KW-1185">Reference proteome</keyword>
<keyword evidence="2" id="KW-0472">Membrane</keyword>
<feature type="transmembrane region" description="Helical" evidence="2">
    <location>
        <begin position="148"/>
        <end position="171"/>
    </location>
</feature>
<accession>A0A0H5RTJ3</accession>
<feature type="transmembrane region" description="Helical" evidence="2">
    <location>
        <begin position="183"/>
        <end position="205"/>
    </location>
</feature>
<dbReference type="EMBL" id="CWKH01000002">
    <property type="protein sequence ID" value="CRZ17263.1"/>
    <property type="molecule type" value="Genomic_DNA"/>
</dbReference>
<dbReference type="RefSeq" id="WP_162490867.1">
    <property type="nucleotide sequence ID" value="NZ_CWKH01000002.1"/>
</dbReference>
<gene>
    <name evidence="3" type="ORF">BN2156_04148</name>
</gene>
<feature type="compositionally biased region" description="Low complexity" evidence="1">
    <location>
        <begin position="17"/>
        <end position="27"/>
    </location>
</feature>
<evidence type="ECO:0000256" key="2">
    <source>
        <dbReference type="SAM" id="Phobius"/>
    </source>
</evidence>
<keyword evidence="2" id="KW-1133">Transmembrane helix</keyword>
<dbReference type="Proteomes" id="UP000199147">
    <property type="component" value="Unassembled WGS sequence"/>
</dbReference>
<protein>
    <submittedName>
        <fullName evidence="3">Uncharacterized protein</fullName>
    </submittedName>
</protein>
<feature type="compositionally biased region" description="Pro residues" evidence="1">
    <location>
        <begin position="28"/>
        <end position="42"/>
    </location>
</feature>
<proteinExistence type="predicted"/>
<evidence type="ECO:0000313" key="3">
    <source>
        <dbReference type="EMBL" id="CRZ17263.1"/>
    </source>
</evidence>
<evidence type="ECO:0000313" key="4">
    <source>
        <dbReference type="Proteomes" id="UP000199147"/>
    </source>
</evidence>
<dbReference type="STRING" id="146018.BN2156_04148"/>
<keyword evidence="2" id="KW-0812">Transmembrane</keyword>